<name>C5C6J8_BEUC1</name>
<dbReference type="STRING" id="471853.Bcav_2152"/>
<dbReference type="Proteomes" id="UP000007962">
    <property type="component" value="Chromosome"/>
</dbReference>
<protein>
    <submittedName>
        <fullName evidence="1">Uncharacterized protein</fullName>
    </submittedName>
</protein>
<dbReference type="HOGENOM" id="CLU_651619_0_0_11"/>
<accession>C5C6J8</accession>
<dbReference type="OrthoDB" id="4827574at2"/>
<sequence length="421" mass="42517">MSQPPPSTALGIVLLRSPAGSSFDAEVDAVVAGMAAAGAPAAREGTVFRVRQAAGTATVTPEPAPLAYNQAFGPMIAAHPDAAGIVEAYKAHTGLFGVTVEGADPAGAASLLRTILGGIAAHPSASVVILPGEQRFATAAEYRAAEAAAAPAAPAPAEAVGAPVPAATPASEPAAALEPALTAVVLLAEAPRSLGEIVSAISPSMGDPLMDAPVLPRLDITINSHQFVVGGLTSPVEDRQLGGDLAVSPMRSRLTPVVEGHRGAITVGVVLDADWTGAMATFTNVVANVLDRPDAGGVWIPEQAMVTTDVLFQGEAAQHPALTWTRVHAGVLDAQQGMSFAFTRGLAALGGRDVQLVATAEPARLFEDLRQALAEELARGALPRLGGSLTLAGGEFTLTEGTSVAGLGPVLDLRYAPPATR</sequence>
<dbReference type="RefSeq" id="WP_015882644.1">
    <property type="nucleotide sequence ID" value="NC_012669.1"/>
</dbReference>
<evidence type="ECO:0000313" key="2">
    <source>
        <dbReference type="Proteomes" id="UP000007962"/>
    </source>
</evidence>
<keyword evidence="2" id="KW-1185">Reference proteome</keyword>
<proteinExistence type="predicted"/>
<dbReference type="AlphaFoldDB" id="C5C6J8"/>
<organism evidence="1 2">
    <name type="scientific">Beutenbergia cavernae (strain ATCC BAA-8 / DSM 12333 / CCUG 43141 / JCM 11478 / NBRC 16432 / NCIMB 13614 / HKI 0122)</name>
    <dbReference type="NCBI Taxonomy" id="471853"/>
    <lineage>
        <taxon>Bacteria</taxon>
        <taxon>Bacillati</taxon>
        <taxon>Actinomycetota</taxon>
        <taxon>Actinomycetes</taxon>
        <taxon>Micrococcales</taxon>
        <taxon>Beutenbergiaceae</taxon>
        <taxon>Beutenbergia</taxon>
    </lineage>
</organism>
<dbReference type="EMBL" id="CP001618">
    <property type="protein sequence ID" value="ACQ80404.1"/>
    <property type="molecule type" value="Genomic_DNA"/>
</dbReference>
<reference evidence="1 2" key="1">
    <citation type="journal article" date="2009" name="Stand. Genomic Sci.">
        <title>Complete genome sequence of Beutenbergia cavernae type strain (HKI 0122).</title>
        <authorList>
            <person name="Land M."/>
            <person name="Pukall R."/>
            <person name="Abt B."/>
            <person name="Goker M."/>
            <person name="Rohde M."/>
            <person name="Glavina Del Rio T."/>
            <person name="Tice H."/>
            <person name="Copeland A."/>
            <person name="Cheng J.F."/>
            <person name="Lucas S."/>
            <person name="Chen F."/>
            <person name="Nolan M."/>
            <person name="Bruce D."/>
            <person name="Goodwin L."/>
            <person name="Pitluck S."/>
            <person name="Ivanova N."/>
            <person name="Mavromatis K."/>
            <person name="Ovchinnikova G."/>
            <person name="Pati A."/>
            <person name="Chen A."/>
            <person name="Palaniappan K."/>
            <person name="Hauser L."/>
            <person name="Chang Y.J."/>
            <person name="Jefferies C.C."/>
            <person name="Saunders E."/>
            <person name="Brettin T."/>
            <person name="Detter J.C."/>
            <person name="Han C."/>
            <person name="Chain P."/>
            <person name="Bristow J."/>
            <person name="Eisen J.A."/>
            <person name="Markowitz V."/>
            <person name="Hugenholtz P."/>
            <person name="Kyrpides N.C."/>
            <person name="Klenk H.P."/>
            <person name="Lapidus A."/>
        </authorList>
    </citation>
    <scope>NUCLEOTIDE SEQUENCE [LARGE SCALE GENOMIC DNA]</scope>
    <source>
        <strain evidence="2">ATCC BAA-8 / DSM 12333 / NBRC 16432</strain>
    </source>
</reference>
<dbReference type="KEGG" id="bcv:Bcav_2152"/>
<gene>
    <name evidence="1" type="ordered locus">Bcav_2152</name>
</gene>
<evidence type="ECO:0000313" key="1">
    <source>
        <dbReference type="EMBL" id="ACQ80404.1"/>
    </source>
</evidence>